<proteinExistence type="predicted"/>
<evidence type="ECO:0000313" key="2">
    <source>
        <dbReference type="EMBL" id="KAF6485247.1"/>
    </source>
</evidence>
<sequence>MPFDTRGDPGARGEPPNLRTSEPPNLRTSESPNLRTSIPLYLLRTCELEEVRMKGQVHIAAGAGRVRAPPPESCHCAWRGPSAPPRWAGAHWCHGPAVRCALEGRRLRARTLLPGRSAWSPGA</sequence>
<protein>
    <submittedName>
        <fullName evidence="2">Uncharacterized protein</fullName>
    </submittedName>
</protein>
<name>A0A7J8IKY3_ROUAE</name>
<feature type="region of interest" description="Disordered" evidence="1">
    <location>
        <begin position="1"/>
        <end position="32"/>
    </location>
</feature>
<feature type="compositionally biased region" description="Polar residues" evidence="1">
    <location>
        <begin position="18"/>
        <end position="32"/>
    </location>
</feature>
<evidence type="ECO:0000256" key="1">
    <source>
        <dbReference type="SAM" id="MobiDB-lite"/>
    </source>
</evidence>
<dbReference type="EMBL" id="JACASE010000003">
    <property type="protein sequence ID" value="KAF6485247.1"/>
    <property type="molecule type" value="Genomic_DNA"/>
</dbReference>
<gene>
    <name evidence="2" type="ORF">HJG63_010501</name>
</gene>
<accession>A0A7J8IKY3</accession>
<organism evidence="2 3">
    <name type="scientific">Rousettus aegyptiacus</name>
    <name type="common">Egyptian fruit bat</name>
    <name type="synonym">Pteropus aegyptiacus</name>
    <dbReference type="NCBI Taxonomy" id="9407"/>
    <lineage>
        <taxon>Eukaryota</taxon>
        <taxon>Metazoa</taxon>
        <taxon>Chordata</taxon>
        <taxon>Craniata</taxon>
        <taxon>Vertebrata</taxon>
        <taxon>Euteleostomi</taxon>
        <taxon>Mammalia</taxon>
        <taxon>Eutheria</taxon>
        <taxon>Laurasiatheria</taxon>
        <taxon>Chiroptera</taxon>
        <taxon>Yinpterochiroptera</taxon>
        <taxon>Pteropodoidea</taxon>
        <taxon>Pteropodidae</taxon>
        <taxon>Rousettinae</taxon>
        <taxon>Rousettus</taxon>
    </lineage>
</organism>
<reference evidence="2 3" key="1">
    <citation type="journal article" date="2020" name="Nature">
        <title>Six reference-quality genomes reveal evolution of bat adaptations.</title>
        <authorList>
            <person name="Jebb D."/>
            <person name="Huang Z."/>
            <person name="Pippel M."/>
            <person name="Hughes G.M."/>
            <person name="Lavrichenko K."/>
            <person name="Devanna P."/>
            <person name="Winkler S."/>
            <person name="Jermiin L.S."/>
            <person name="Skirmuntt E.C."/>
            <person name="Katzourakis A."/>
            <person name="Burkitt-Gray L."/>
            <person name="Ray D.A."/>
            <person name="Sullivan K.A.M."/>
            <person name="Roscito J.G."/>
            <person name="Kirilenko B.M."/>
            <person name="Davalos L.M."/>
            <person name="Corthals A.P."/>
            <person name="Power M.L."/>
            <person name="Jones G."/>
            <person name="Ransome R.D."/>
            <person name="Dechmann D.K.N."/>
            <person name="Locatelli A.G."/>
            <person name="Puechmaille S.J."/>
            <person name="Fedrigo O."/>
            <person name="Jarvis E.D."/>
            <person name="Hiller M."/>
            <person name="Vernes S.C."/>
            <person name="Myers E.W."/>
            <person name="Teeling E.C."/>
        </authorList>
    </citation>
    <scope>NUCLEOTIDE SEQUENCE [LARGE SCALE GENOMIC DNA]</scope>
    <source>
        <strain evidence="2">MRouAeg1</strain>
        <tissue evidence="2">Muscle</tissue>
    </source>
</reference>
<keyword evidence="3" id="KW-1185">Reference proteome</keyword>
<comment type="caution">
    <text evidence="2">The sequence shown here is derived from an EMBL/GenBank/DDBJ whole genome shotgun (WGS) entry which is preliminary data.</text>
</comment>
<evidence type="ECO:0000313" key="3">
    <source>
        <dbReference type="Proteomes" id="UP000593571"/>
    </source>
</evidence>
<dbReference type="Proteomes" id="UP000593571">
    <property type="component" value="Unassembled WGS sequence"/>
</dbReference>
<feature type="compositionally biased region" description="Basic and acidic residues" evidence="1">
    <location>
        <begin position="1"/>
        <end position="11"/>
    </location>
</feature>
<dbReference type="AlphaFoldDB" id="A0A7J8IKY3"/>